<dbReference type="AlphaFoldDB" id="A0A3E5EP32"/>
<evidence type="ECO:0000313" key="2">
    <source>
        <dbReference type="Proteomes" id="UP000261105"/>
    </source>
</evidence>
<gene>
    <name evidence="1" type="ORF">DXB38_01020</name>
</gene>
<reference evidence="1 2" key="1">
    <citation type="submission" date="2018-08" db="EMBL/GenBank/DDBJ databases">
        <title>A genome reference for cultivated species of the human gut microbiota.</title>
        <authorList>
            <person name="Zou Y."/>
            <person name="Xue W."/>
            <person name="Luo G."/>
        </authorList>
    </citation>
    <scope>NUCLEOTIDE SEQUENCE [LARGE SCALE GENOMIC DNA]</scope>
    <source>
        <strain evidence="1 2">OM03-6</strain>
    </source>
</reference>
<accession>A0A3E5EP32</accession>
<evidence type="ECO:0000313" key="1">
    <source>
        <dbReference type="EMBL" id="RGN90598.1"/>
    </source>
</evidence>
<name>A0A3E5EP32_9FIRM</name>
<comment type="caution">
    <text evidence="1">The sequence shown here is derived from an EMBL/GenBank/DDBJ whole genome shotgun (WGS) entry which is preliminary data.</text>
</comment>
<dbReference type="Proteomes" id="UP000261105">
    <property type="component" value="Unassembled WGS sequence"/>
</dbReference>
<dbReference type="EMBL" id="QSUZ01000001">
    <property type="protein sequence ID" value="RGN90598.1"/>
    <property type="molecule type" value="Genomic_DNA"/>
</dbReference>
<sequence length="127" mass="14502">MPVVKIINPSPYDWRGTQCFIDGNKVPRVKSVDFHIAVDEIPTFVFEMMAEPDIEVECLAQISFTSQSITDAISVLRHELLQHGQIYHGFKASLKSALEHYNYCGLPFEPEEEIAEKILNFMIGEEQ</sequence>
<protein>
    <submittedName>
        <fullName evidence="1">Uncharacterized protein</fullName>
    </submittedName>
</protein>
<proteinExistence type="predicted"/>
<organism evidence="1 2">
    <name type="scientific">Blautia obeum</name>
    <dbReference type="NCBI Taxonomy" id="40520"/>
    <lineage>
        <taxon>Bacteria</taxon>
        <taxon>Bacillati</taxon>
        <taxon>Bacillota</taxon>
        <taxon>Clostridia</taxon>
        <taxon>Lachnospirales</taxon>
        <taxon>Lachnospiraceae</taxon>
        <taxon>Blautia</taxon>
    </lineage>
</organism>